<comment type="caution">
    <text evidence="9">The sequence shown here is derived from an EMBL/GenBank/DDBJ whole genome shotgun (WGS) entry which is preliminary data.</text>
</comment>
<keyword evidence="10" id="KW-1185">Reference proteome</keyword>
<dbReference type="InterPro" id="IPR000515">
    <property type="entry name" value="MetI-like"/>
</dbReference>
<dbReference type="Proteomes" id="UP000637074">
    <property type="component" value="Unassembled WGS sequence"/>
</dbReference>
<dbReference type="RefSeq" id="WP_191271232.1">
    <property type="nucleotide sequence ID" value="NZ_BNDS01000004.1"/>
</dbReference>
<protein>
    <submittedName>
        <fullName evidence="9">Nitrate ABC transporter permease</fullName>
    </submittedName>
</protein>
<comment type="subcellular location">
    <subcellularLocation>
        <location evidence="1 7">Cell membrane</location>
        <topology evidence="1 7">Multi-pass membrane protein</topology>
    </subcellularLocation>
</comment>
<feature type="transmembrane region" description="Helical" evidence="7">
    <location>
        <begin position="121"/>
        <end position="140"/>
    </location>
</feature>
<dbReference type="PANTHER" id="PTHR30151">
    <property type="entry name" value="ALKANE SULFONATE ABC TRANSPORTER-RELATED, MEMBRANE SUBUNIT"/>
    <property type="match status" value="1"/>
</dbReference>
<evidence type="ECO:0000313" key="10">
    <source>
        <dbReference type="Proteomes" id="UP000637074"/>
    </source>
</evidence>
<evidence type="ECO:0000259" key="8">
    <source>
        <dbReference type="PROSITE" id="PS50928"/>
    </source>
</evidence>
<feature type="transmembrane region" description="Helical" evidence="7">
    <location>
        <begin position="186"/>
        <end position="217"/>
    </location>
</feature>
<sequence length="276" mass="30495">MEADTPLRKTSEQKVHVKSNLSWAERIPSKGWLVLSLGTAIIFWTILSFIPSTSRSFPNIIKVTESIGTMIQRGVFWSDIASSLISVLSGFLLGFIISLPVAVLMAWYRPIRLIIEPWIQFIRNIPPLAYVPLVVISAGVGRTPQIIVITIATFLTMSITIYQGVRNIDPTLIKAARVLGAKDRDIFLKVIAPASLPFIMTAIRLGTAIGLTSLIAAESTGASAGLGMRIRALNNTFESSSMLLYIMIIGIIGLIFERLVKLLERRLTGWQEKKEM</sequence>
<dbReference type="EMBL" id="BNDS01000004">
    <property type="protein sequence ID" value="GHH97910.1"/>
    <property type="molecule type" value="Genomic_DNA"/>
</dbReference>
<feature type="domain" description="ABC transmembrane type-1" evidence="8">
    <location>
        <begin position="80"/>
        <end position="260"/>
    </location>
</feature>
<keyword evidence="4 7" id="KW-0812">Transmembrane</keyword>
<evidence type="ECO:0000256" key="5">
    <source>
        <dbReference type="ARBA" id="ARBA00022989"/>
    </source>
</evidence>
<feature type="transmembrane region" description="Helical" evidence="7">
    <location>
        <begin position="146"/>
        <end position="165"/>
    </location>
</feature>
<dbReference type="CDD" id="cd06261">
    <property type="entry name" value="TM_PBP2"/>
    <property type="match status" value="1"/>
</dbReference>
<evidence type="ECO:0000256" key="7">
    <source>
        <dbReference type="RuleBase" id="RU363032"/>
    </source>
</evidence>
<dbReference type="PANTHER" id="PTHR30151:SF0">
    <property type="entry name" value="ABC TRANSPORTER PERMEASE PROTEIN MJ0413-RELATED"/>
    <property type="match status" value="1"/>
</dbReference>
<feature type="transmembrane region" description="Helical" evidence="7">
    <location>
        <begin position="32"/>
        <end position="50"/>
    </location>
</feature>
<keyword evidence="6 7" id="KW-0472">Membrane</keyword>
<reference evidence="9 10" key="1">
    <citation type="journal article" date="2022" name="Int. J. Syst. Evol. Microbiol.">
        <title>Neobacillus kokaensis sp. nov., isolated from soil.</title>
        <authorList>
            <person name="Yuki K."/>
            <person name="Matsubara H."/>
            <person name="Yamaguchi S."/>
        </authorList>
    </citation>
    <scope>NUCLEOTIDE SEQUENCE [LARGE SCALE GENOMIC DNA]</scope>
    <source>
        <strain evidence="9 10">LOB 377</strain>
    </source>
</reference>
<evidence type="ECO:0000256" key="6">
    <source>
        <dbReference type="ARBA" id="ARBA00023136"/>
    </source>
</evidence>
<proteinExistence type="inferred from homology"/>
<evidence type="ECO:0000313" key="9">
    <source>
        <dbReference type="EMBL" id="GHH97910.1"/>
    </source>
</evidence>
<name>A0ABQ3MZ06_9BACI</name>
<evidence type="ECO:0000256" key="2">
    <source>
        <dbReference type="ARBA" id="ARBA00022448"/>
    </source>
</evidence>
<dbReference type="SUPFAM" id="SSF161098">
    <property type="entry name" value="MetI-like"/>
    <property type="match status" value="1"/>
</dbReference>
<dbReference type="Pfam" id="PF00528">
    <property type="entry name" value="BPD_transp_1"/>
    <property type="match status" value="1"/>
</dbReference>
<dbReference type="InterPro" id="IPR035906">
    <property type="entry name" value="MetI-like_sf"/>
</dbReference>
<gene>
    <name evidence="9" type="ORF">AM1BK_14530</name>
</gene>
<dbReference type="PROSITE" id="PS50928">
    <property type="entry name" value="ABC_TM1"/>
    <property type="match status" value="1"/>
</dbReference>
<feature type="transmembrane region" description="Helical" evidence="7">
    <location>
        <begin position="84"/>
        <end position="109"/>
    </location>
</feature>
<evidence type="ECO:0000256" key="4">
    <source>
        <dbReference type="ARBA" id="ARBA00022692"/>
    </source>
</evidence>
<evidence type="ECO:0000256" key="1">
    <source>
        <dbReference type="ARBA" id="ARBA00004651"/>
    </source>
</evidence>
<keyword evidence="5 7" id="KW-1133">Transmembrane helix</keyword>
<keyword evidence="3" id="KW-1003">Cell membrane</keyword>
<feature type="transmembrane region" description="Helical" evidence="7">
    <location>
        <begin position="237"/>
        <end position="256"/>
    </location>
</feature>
<dbReference type="Gene3D" id="1.10.3720.10">
    <property type="entry name" value="MetI-like"/>
    <property type="match status" value="1"/>
</dbReference>
<keyword evidence="2 7" id="KW-0813">Transport</keyword>
<accession>A0ABQ3MZ06</accession>
<comment type="similarity">
    <text evidence="7">Belongs to the binding-protein-dependent transport system permease family.</text>
</comment>
<organism evidence="9 10">
    <name type="scientific">Neobacillus kokaensis</name>
    <dbReference type="NCBI Taxonomy" id="2759023"/>
    <lineage>
        <taxon>Bacteria</taxon>
        <taxon>Bacillati</taxon>
        <taxon>Bacillota</taxon>
        <taxon>Bacilli</taxon>
        <taxon>Bacillales</taxon>
        <taxon>Bacillaceae</taxon>
        <taxon>Neobacillus</taxon>
    </lineage>
</organism>
<evidence type="ECO:0000256" key="3">
    <source>
        <dbReference type="ARBA" id="ARBA00022475"/>
    </source>
</evidence>